<dbReference type="InterPro" id="IPR004360">
    <property type="entry name" value="Glyas_Fos-R_dOase_dom"/>
</dbReference>
<dbReference type="InterPro" id="IPR000486">
    <property type="entry name" value="Xdiol_ring_cleave_dOase_1/2"/>
</dbReference>
<dbReference type="GO" id="GO:0051213">
    <property type="term" value="F:dioxygenase activity"/>
    <property type="evidence" value="ECO:0007669"/>
    <property type="project" value="UniProtKB-KW"/>
</dbReference>
<reference evidence="10 11" key="1">
    <citation type="journal article" date="2013" name="Biodegradation">
        <title>Occurrence of 4-tert-butylphenol (4-t-BP) biodegradation in an aquatic sample caused by the presence of Spirodela polyrrhiza and isolation of a 4-t-BP-utilizing bacterium.</title>
        <authorList>
            <person name="Ogata Y."/>
            <person name="Toyama T."/>
            <person name="Yu N."/>
            <person name="Wang X."/>
            <person name="Sei K."/>
            <person name="Ike M."/>
        </authorList>
    </citation>
    <scope>NUCLEOTIDE SEQUENCE [LARGE SCALE GENOMIC DNA]</scope>
    <source>
        <strain evidence="10 11">OMI</strain>
    </source>
</reference>
<dbReference type="RefSeq" id="WP_099186081.1">
    <property type="nucleotide sequence ID" value="NZ_BEWI01000032.1"/>
</dbReference>
<comment type="caution">
    <text evidence="10">The sequence shown here is derived from an EMBL/GenBank/DDBJ whole genome shotgun (WGS) entry which is preliminary data.</text>
</comment>
<dbReference type="InterPro" id="IPR029068">
    <property type="entry name" value="Glyas_Bleomycin-R_OHBP_Dase"/>
</dbReference>
<dbReference type="InterPro" id="IPR037523">
    <property type="entry name" value="VOC_core"/>
</dbReference>
<evidence type="ECO:0000256" key="1">
    <source>
        <dbReference type="ARBA" id="ARBA00001954"/>
    </source>
</evidence>
<feature type="domain" description="VOC" evidence="9">
    <location>
        <begin position="4"/>
        <end position="138"/>
    </location>
</feature>
<keyword evidence="4 8" id="KW-0058">Aromatic hydrocarbons catabolism</keyword>
<dbReference type="Gene3D" id="3.10.180.10">
    <property type="entry name" value="2,3-Dihydroxybiphenyl 1,2-Dioxygenase, domain 1"/>
    <property type="match status" value="1"/>
</dbReference>
<keyword evidence="3" id="KW-0479">Metal-binding</keyword>
<evidence type="ECO:0000256" key="3">
    <source>
        <dbReference type="ARBA" id="ARBA00022723"/>
    </source>
</evidence>
<evidence type="ECO:0000256" key="4">
    <source>
        <dbReference type="ARBA" id="ARBA00022797"/>
    </source>
</evidence>
<keyword evidence="7 8" id="KW-0408">Iron</keyword>
<gene>
    <name evidence="10" type="ORF">SFOMI_2741</name>
</gene>
<evidence type="ECO:0000256" key="5">
    <source>
        <dbReference type="ARBA" id="ARBA00022964"/>
    </source>
</evidence>
<dbReference type="Proteomes" id="UP000221538">
    <property type="component" value="Unassembled WGS sequence"/>
</dbReference>
<sequence>MLSSFHHVAFRCNDAEETVDFYTRVLGMKYSHAVTADIVGSTKEYDPHIHLFFELGDGSSIAFFEVPTRPEAIKDTNTPPWVQHVAFHVHSEEELESYRQRLEDAGVEYLGPVGHHDKGQKSIYFFDPNGVRLEFNLPSTEIDFAAREKHAQEVLDKWRERKSQGDFAPRQTA</sequence>
<reference evidence="10 11" key="2">
    <citation type="journal article" date="2013" name="Environ. Sci. Technol.">
        <title>The 4-tert-butylphenol-utilizing bacterium Sphingobium fuliginis OMI can degrade bisphenols via phenolic ring hydroxylation and meta-cleavage pathway.</title>
        <authorList>
            <person name="Ogata Y."/>
            <person name="Goda S."/>
            <person name="Toyama T."/>
            <person name="Sei K."/>
            <person name="Ike M."/>
        </authorList>
    </citation>
    <scope>NUCLEOTIDE SEQUENCE [LARGE SCALE GENOMIC DNA]</scope>
    <source>
        <strain evidence="10 11">OMI</strain>
    </source>
</reference>
<dbReference type="PROSITE" id="PS00082">
    <property type="entry name" value="EXTRADIOL_DIOXYGENAS"/>
    <property type="match status" value="1"/>
</dbReference>
<dbReference type="PANTHER" id="PTHR21366:SF30">
    <property type="entry name" value="BLL2330 PROTEIN"/>
    <property type="match status" value="1"/>
</dbReference>
<dbReference type="EMBL" id="BEWI01000032">
    <property type="protein sequence ID" value="GAY22186.1"/>
    <property type="molecule type" value="Genomic_DNA"/>
</dbReference>
<dbReference type="GO" id="GO:0008198">
    <property type="term" value="F:ferrous iron binding"/>
    <property type="evidence" value="ECO:0007669"/>
    <property type="project" value="InterPro"/>
</dbReference>
<evidence type="ECO:0000259" key="9">
    <source>
        <dbReference type="PROSITE" id="PS51819"/>
    </source>
</evidence>
<organism evidence="10 11">
    <name type="scientific">Sphingobium fuliginis (strain ATCC 27551)</name>
    <dbReference type="NCBI Taxonomy" id="336203"/>
    <lineage>
        <taxon>Bacteria</taxon>
        <taxon>Pseudomonadati</taxon>
        <taxon>Pseudomonadota</taxon>
        <taxon>Alphaproteobacteria</taxon>
        <taxon>Sphingomonadales</taxon>
        <taxon>Sphingomonadaceae</taxon>
        <taxon>Sphingobium</taxon>
    </lineage>
</organism>
<comment type="similarity">
    <text evidence="2 8">Belongs to the extradiol ring-cleavage dioxygenase family.</text>
</comment>
<dbReference type="PROSITE" id="PS51819">
    <property type="entry name" value="VOC"/>
    <property type="match status" value="1"/>
</dbReference>
<dbReference type="SUPFAM" id="SSF54593">
    <property type="entry name" value="Glyoxalase/Bleomycin resistance protein/Dihydroxybiphenyl dioxygenase"/>
    <property type="match status" value="1"/>
</dbReference>
<evidence type="ECO:0000256" key="6">
    <source>
        <dbReference type="ARBA" id="ARBA00023002"/>
    </source>
</evidence>
<dbReference type="AlphaFoldDB" id="A0A292ZGY0"/>
<evidence type="ECO:0000256" key="2">
    <source>
        <dbReference type="ARBA" id="ARBA00008784"/>
    </source>
</evidence>
<dbReference type="InterPro" id="IPR050383">
    <property type="entry name" value="GlyoxalaseI/FosfomycinResist"/>
</dbReference>
<comment type="cofactor">
    <cofactor evidence="1 8">
        <name>Fe(2+)</name>
        <dbReference type="ChEBI" id="CHEBI:29033"/>
    </cofactor>
</comment>
<protein>
    <submittedName>
        <fullName evidence="10">Glyoxalase family protein</fullName>
    </submittedName>
</protein>
<evidence type="ECO:0000313" key="10">
    <source>
        <dbReference type="EMBL" id="GAY22186.1"/>
    </source>
</evidence>
<evidence type="ECO:0000256" key="7">
    <source>
        <dbReference type="ARBA" id="ARBA00023004"/>
    </source>
</evidence>
<accession>A0A292ZGY0</accession>
<keyword evidence="5 8" id="KW-0223">Dioxygenase</keyword>
<dbReference type="Pfam" id="PF00903">
    <property type="entry name" value="Glyoxalase"/>
    <property type="match status" value="1"/>
</dbReference>
<name>A0A292ZGY0_SPHSA</name>
<keyword evidence="6 8" id="KW-0560">Oxidoreductase</keyword>
<evidence type="ECO:0000313" key="11">
    <source>
        <dbReference type="Proteomes" id="UP000221538"/>
    </source>
</evidence>
<dbReference type="PANTHER" id="PTHR21366">
    <property type="entry name" value="GLYOXALASE FAMILY PROTEIN"/>
    <property type="match status" value="1"/>
</dbReference>
<proteinExistence type="inferred from homology"/>
<dbReference type="CDD" id="cd06587">
    <property type="entry name" value="VOC"/>
    <property type="match status" value="1"/>
</dbReference>
<evidence type="ECO:0000256" key="8">
    <source>
        <dbReference type="RuleBase" id="RU000683"/>
    </source>
</evidence>